<proteinExistence type="predicted"/>
<name>A0A495Y336_9MICO</name>
<comment type="caution">
    <text evidence="1">The sequence shown here is derived from an EMBL/GenBank/DDBJ whole genome shotgun (WGS) entry which is preliminary data.</text>
</comment>
<dbReference type="AlphaFoldDB" id="A0A495Y336"/>
<dbReference type="InterPro" id="IPR009003">
    <property type="entry name" value="Peptidase_S1_PA"/>
</dbReference>
<evidence type="ECO:0000313" key="2">
    <source>
        <dbReference type="Proteomes" id="UP000278440"/>
    </source>
</evidence>
<dbReference type="OrthoDB" id="9811262at2"/>
<evidence type="ECO:0000313" key="1">
    <source>
        <dbReference type="EMBL" id="RKT79433.1"/>
    </source>
</evidence>
<accession>A0A495Y336</accession>
<dbReference type="EMBL" id="RBXT01000001">
    <property type="protein sequence ID" value="RKT79433.1"/>
    <property type="molecule type" value="Genomic_DNA"/>
</dbReference>
<dbReference type="SUPFAM" id="SSF50494">
    <property type="entry name" value="Trypsin-like serine proteases"/>
    <property type="match status" value="1"/>
</dbReference>
<sequence length="387" mass="40064">MPTGSAYRRLLGSRDRDALESASAGDEEQMTDPAELLARLMDDVHYLEAHLGQRADADALARLTAGATAGLRELVEQGSLANPGPVERAALEAVVHSDGSRPVLFVEDDFVDLTAPAAKDYAAVLSQAQMHVRAACEATGRVVDPDAALGYQGTAWAVDEGIVVTNYHVLQAISHNSSRVKGRFTGTLKGGVAVDFGGEVGNPSTSRLFPIRSVVAVGRPGDPSLASTSLRGVNFSGLDLAVLELSEVSGQPFPTPVEVARGDDPTTRGALATRGRLIYVVGFPGSARTTTPDVFASLFAGVKGVKRLTPGILTFGRGDAAGDVRRWVIGHDASTLGGSSGSIVVDLEAGGRLALGIHFAGDPGRVNWAHSLEGATADLAAAGVPGW</sequence>
<keyword evidence="2" id="KW-1185">Reference proteome</keyword>
<dbReference type="Pfam" id="PF13365">
    <property type="entry name" value="Trypsin_2"/>
    <property type="match status" value="1"/>
</dbReference>
<gene>
    <name evidence="1" type="ORF">DFJ68_2904</name>
</gene>
<dbReference type="Proteomes" id="UP000278440">
    <property type="component" value="Unassembled WGS sequence"/>
</dbReference>
<protein>
    <submittedName>
        <fullName evidence="1">Trypsin-like peptidase</fullName>
    </submittedName>
</protein>
<reference evidence="1 2" key="1">
    <citation type="submission" date="2018-10" db="EMBL/GenBank/DDBJ databases">
        <title>Sequencing the genomes of 1000 actinobacteria strains.</title>
        <authorList>
            <person name="Klenk H.-P."/>
        </authorList>
    </citation>
    <scope>NUCLEOTIDE SEQUENCE [LARGE SCALE GENOMIC DNA]</scope>
    <source>
        <strain evidence="1 2">DSM 44267</strain>
    </source>
</reference>
<organism evidence="1 2">
    <name type="scientific">Terracoccus luteus</name>
    <dbReference type="NCBI Taxonomy" id="53356"/>
    <lineage>
        <taxon>Bacteria</taxon>
        <taxon>Bacillati</taxon>
        <taxon>Actinomycetota</taxon>
        <taxon>Actinomycetes</taxon>
        <taxon>Micrococcales</taxon>
        <taxon>Intrasporangiaceae</taxon>
        <taxon>Terracoccus</taxon>
    </lineage>
</organism>